<sequence length="153" mass="16099">MVDLAKHDSSQSGVDARIGARESVVQSVLEAVHPSTGEDLIGSDSTQAGTSTVTTPPLYDFVNPDALEALYSHAQDHRGTAEWTTTFRYADADVSVTSAGTVTVEPRDGGESDQRGHACPGCEDATVGVSDDRFVVGATLQCPECGHEWAVSF</sequence>
<dbReference type="EMBL" id="FOZK01000002">
    <property type="protein sequence ID" value="SFR99913.1"/>
    <property type="molecule type" value="Genomic_DNA"/>
</dbReference>
<dbReference type="OrthoDB" id="271604at2157"/>
<dbReference type="AlphaFoldDB" id="A0A1I6L8T0"/>
<keyword evidence="3" id="KW-1185">Reference proteome</keyword>
<evidence type="ECO:0000313" key="3">
    <source>
        <dbReference type="Proteomes" id="UP000199062"/>
    </source>
</evidence>
<dbReference type="RefSeq" id="WP_089816653.1">
    <property type="nucleotide sequence ID" value="NZ_FOZK01000002.1"/>
</dbReference>
<feature type="domain" description="Halobacterial output" evidence="1">
    <location>
        <begin position="48"/>
        <end position="106"/>
    </location>
</feature>
<reference evidence="2 3" key="1">
    <citation type="submission" date="2016-10" db="EMBL/GenBank/DDBJ databases">
        <authorList>
            <person name="de Groot N.N."/>
        </authorList>
    </citation>
    <scope>NUCLEOTIDE SEQUENCE [LARGE SCALE GENOMIC DNA]</scope>
    <source>
        <strain evidence="2 3">CGMCC 1.10457</strain>
    </source>
</reference>
<evidence type="ECO:0000259" key="1">
    <source>
        <dbReference type="Pfam" id="PF18545"/>
    </source>
</evidence>
<dbReference type="InterPro" id="IPR040624">
    <property type="entry name" value="HalOD1"/>
</dbReference>
<organism evidence="2 3">
    <name type="scientific">Halomicrobium zhouii</name>
    <dbReference type="NCBI Taxonomy" id="767519"/>
    <lineage>
        <taxon>Archaea</taxon>
        <taxon>Methanobacteriati</taxon>
        <taxon>Methanobacteriota</taxon>
        <taxon>Stenosarchaea group</taxon>
        <taxon>Halobacteria</taxon>
        <taxon>Halobacteriales</taxon>
        <taxon>Haloarculaceae</taxon>
        <taxon>Halomicrobium</taxon>
    </lineage>
</organism>
<dbReference type="Pfam" id="PF18545">
    <property type="entry name" value="HalOD1"/>
    <property type="match status" value="1"/>
</dbReference>
<accession>A0A1I6L8T0</accession>
<gene>
    <name evidence="2" type="ORF">SAMN05216559_2280</name>
</gene>
<evidence type="ECO:0000313" key="2">
    <source>
        <dbReference type="EMBL" id="SFR99913.1"/>
    </source>
</evidence>
<protein>
    <recommendedName>
        <fullName evidence="1">Halobacterial output domain-containing protein</fullName>
    </recommendedName>
</protein>
<name>A0A1I6L8T0_9EURY</name>
<proteinExistence type="predicted"/>
<dbReference type="Proteomes" id="UP000199062">
    <property type="component" value="Unassembled WGS sequence"/>
</dbReference>